<accession>A0AAV5AFL3</accession>
<feature type="compositionally biased region" description="Basic and acidic residues" evidence="2">
    <location>
        <begin position="9"/>
        <end position="20"/>
    </location>
</feature>
<evidence type="ECO:0000256" key="2">
    <source>
        <dbReference type="SAM" id="MobiDB-lite"/>
    </source>
</evidence>
<reference evidence="4" key="1">
    <citation type="submission" date="2021-10" db="EMBL/GenBank/DDBJ databases">
        <title>De novo Genome Assembly of Clathrus columnatus (Basidiomycota, Fungi) Using Illumina and Nanopore Sequence Data.</title>
        <authorList>
            <person name="Ogiso-Tanaka E."/>
            <person name="Itagaki H."/>
            <person name="Hosoya T."/>
            <person name="Hosaka K."/>
        </authorList>
    </citation>
    <scope>NUCLEOTIDE SEQUENCE</scope>
    <source>
        <strain evidence="4">MO-923</strain>
    </source>
</reference>
<protein>
    <recommendedName>
        <fullName evidence="3">Phosducin domain-containing protein</fullName>
    </recommendedName>
</protein>
<dbReference type="InterPro" id="IPR051499">
    <property type="entry name" value="Phosducin-like_reg"/>
</dbReference>
<name>A0AAV5AFL3_9AGAM</name>
<comment type="caution">
    <text evidence="4">The sequence shown here is derived from an EMBL/GenBank/DDBJ whole genome shotgun (WGS) entry which is preliminary data.</text>
</comment>
<sequence>MASNSLQDLEERILSGKGFRDSPISSPRHSPFGSRSPSPDPLFPADEDLSDSDISLSQQFGKRFNPNENSSSYIDTPGNGTGVKSVIRDRKEAVRRDQVARGKRIRDINQRLEKMALVATTYAQDEELQVLEKAAEVGLDEREAVIRKQMLEHTGRFGHLREVGPSSFVDAIEGVPKSTWVVLHIYDSTSSRCHNLDTTLAQLARQYQDTKFIRARAGAIGFATLMPTQNSPQSSNFVDNFVKNYEEDEDIEDSDVYENQGSQDEQVDPDLFPTMLIYRGGELIYTWIRVDWEADSWVQRKEGSSMDTPVEALLKGDDGDLETHEEDDDEIFDL</sequence>
<dbReference type="Gene3D" id="3.40.30.10">
    <property type="entry name" value="Glutaredoxin"/>
    <property type="match status" value="1"/>
</dbReference>
<dbReference type="SUPFAM" id="SSF52833">
    <property type="entry name" value="Thioredoxin-like"/>
    <property type="match status" value="1"/>
</dbReference>
<evidence type="ECO:0000256" key="1">
    <source>
        <dbReference type="ARBA" id="ARBA00009686"/>
    </source>
</evidence>
<dbReference type="InterPro" id="IPR024253">
    <property type="entry name" value="Phosducin_thioredoxin-like_dom"/>
</dbReference>
<feature type="region of interest" description="Disordered" evidence="2">
    <location>
        <begin position="1"/>
        <end position="83"/>
    </location>
</feature>
<feature type="domain" description="Phosducin" evidence="3">
    <location>
        <begin position="148"/>
        <end position="226"/>
    </location>
</feature>
<keyword evidence="5" id="KW-1185">Reference proteome</keyword>
<evidence type="ECO:0000313" key="5">
    <source>
        <dbReference type="Proteomes" id="UP001050691"/>
    </source>
</evidence>
<dbReference type="PANTHER" id="PTHR46052:SF1">
    <property type="entry name" value="PHOSDUCIN-LIKE PROTEIN"/>
    <property type="match status" value="1"/>
</dbReference>
<dbReference type="Pfam" id="PF02114">
    <property type="entry name" value="Phosducin"/>
    <property type="match status" value="1"/>
</dbReference>
<organism evidence="4 5">
    <name type="scientific">Clathrus columnatus</name>
    <dbReference type="NCBI Taxonomy" id="1419009"/>
    <lineage>
        <taxon>Eukaryota</taxon>
        <taxon>Fungi</taxon>
        <taxon>Dikarya</taxon>
        <taxon>Basidiomycota</taxon>
        <taxon>Agaricomycotina</taxon>
        <taxon>Agaricomycetes</taxon>
        <taxon>Phallomycetidae</taxon>
        <taxon>Phallales</taxon>
        <taxon>Clathraceae</taxon>
        <taxon>Clathrus</taxon>
    </lineage>
</organism>
<dbReference type="InterPro" id="IPR036249">
    <property type="entry name" value="Thioredoxin-like_sf"/>
</dbReference>
<feature type="region of interest" description="Disordered" evidence="2">
    <location>
        <begin position="300"/>
        <end position="334"/>
    </location>
</feature>
<dbReference type="PANTHER" id="PTHR46052">
    <property type="entry name" value="PHOSDUCIN-LIKE PROTEIN"/>
    <property type="match status" value="1"/>
</dbReference>
<evidence type="ECO:0000259" key="3">
    <source>
        <dbReference type="Pfam" id="PF02114"/>
    </source>
</evidence>
<feature type="compositionally biased region" description="Acidic residues" evidence="2">
    <location>
        <begin position="323"/>
        <end position="334"/>
    </location>
</feature>
<dbReference type="EMBL" id="BPWL01000008">
    <property type="protein sequence ID" value="GJJ13080.1"/>
    <property type="molecule type" value="Genomic_DNA"/>
</dbReference>
<feature type="compositionally biased region" description="Polar residues" evidence="2">
    <location>
        <begin position="23"/>
        <end position="37"/>
    </location>
</feature>
<proteinExistence type="inferred from homology"/>
<comment type="similarity">
    <text evidence="1">Belongs to the phosducin family.</text>
</comment>
<gene>
    <name evidence="4" type="ORF">Clacol_007330</name>
</gene>
<dbReference type="Proteomes" id="UP001050691">
    <property type="component" value="Unassembled WGS sequence"/>
</dbReference>
<evidence type="ECO:0000313" key="4">
    <source>
        <dbReference type="EMBL" id="GJJ13080.1"/>
    </source>
</evidence>
<dbReference type="AlphaFoldDB" id="A0AAV5AFL3"/>